<dbReference type="EMBL" id="BGPR01000016">
    <property type="protein sequence ID" value="GBL78618.1"/>
    <property type="molecule type" value="Genomic_DNA"/>
</dbReference>
<organism evidence="1 2">
    <name type="scientific">Araneus ventricosus</name>
    <name type="common">Orbweaver spider</name>
    <name type="synonym">Epeira ventricosa</name>
    <dbReference type="NCBI Taxonomy" id="182803"/>
    <lineage>
        <taxon>Eukaryota</taxon>
        <taxon>Metazoa</taxon>
        <taxon>Ecdysozoa</taxon>
        <taxon>Arthropoda</taxon>
        <taxon>Chelicerata</taxon>
        <taxon>Arachnida</taxon>
        <taxon>Araneae</taxon>
        <taxon>Araneomorphae</taxon>
        <taxon>Entelegynae</taxon>
        <taxon>Araneoidea</taxon>
        <taxon>Araneidae</taxon>
        <taxon>Araneus</taxon>
    </lineage>
</organism>
<gene>
    <name evidence="1" type="ORF">AVEN_65205_1</name>
</gene>
<reference evidence="1 2" key="1">
    <citation type="journal article" date="2019" name="Sci. Rep.">
        <title>Orb-weaving spider Araneus ventricosus genome elucidates the spidroin gene catalogue.</title>
        <authorList>
            <person name="Kono N."/>
            <person name="Nakamura H."/>
            <person name="Ohtoshi R."/>
            <person name="Moran D.A.P."/>
            <person name="Shinohara A."/>
            <person name="Yoshida Y."/>
            <person name="Fujiwara M."/>
            <person name="Mori M."/>
            <person name="Tomita M."/>
            <person name="Arakawa K."/>
        </authorList>
    </citation>
    <scope>NUCLEOTIDE SEQUENCE [LARGE SCALE GENOMIC DNA]</scope>
</reference>
<comment type="caution">
    <text evidence="1">The sequence shown here is derived from an EMBL/GenBank/DDBJ whole genome shotgun (WGS) entry which is preliminary data.</text>
</comment>
<evidence type="ECO:0000313" key="1">
    <source>
        <dbReference type="EMBL" id="GBL78618.1"/>
    </source>
</evidence>
<accession>A0A4Y2AFQ3</accession>
<sequence length="159" mass="18604">MPSSNFRATPFRECLMLDLRFKVKQAHRHGRSLINRVPTAWPVFRRIWSAFRFITRRGNRKNRCCSGDCGVVISRWLLVNDRTLKACESMDDKLQHGCREICQAICVGTVQLVGIPPTKVHKYEPRATRRLPSHTPWQQGFRIGFRVWTPLVLKPRSYQ</sequence>
<dbReference type="Proteomes" id="UP000499080">
    <property type="component" value="Unassembled WGS sequence"/>
</dbReference>
<keyword evidence="2" id="KW-1185">Reference proteome</keyword>
<protein>
    <submittedName>
        <fullName evidence="1">Uncharacterized protein</fullName>
    </submittedName>
</protein>
<proteinExistence type="predicted"/>
<name>A0A4Y2AFQ3_ARAVE</name>
<dbReference type="AlphaFoldDB" id="A0A4Y2AFQ3"/>
<evidence type="ECO:0000313" key="2">
    <source>
        <dbReference type="Proteomes" id="UP000499080"/>
    </source>
</evidence>